<organism evidence="11 12">
    <name type="scientific">Roseibacillus persicicus</name>
    <dbReference type="NCBI Taxonomy" id="454148"/>
    <lineage>
        <taxon>Bacteria</taxon>
        <taxon>Pseudomonadati</taxon>
        <taxon>Verrucomicrobiota</taxon>
        <taxon>Verrucomicrobiia</taxon>
        <taxon>Verrucomicrobiales</taxon>
        <taxon>Verrucomicrobiaceae</taxon>
        <taxon>Roseibacillus</taxon>
    </lineage>
</organism>
<comment type="caution">
    <text evidence="11">The sequence shown here is derived from an EMBL/GenBank/DDBJ whole genome shotgun (WGS) entry which is preliminary data.</text>
</comment>
<gene>
    <name evidence="11" type="ORF">GCM10007100_27730</name>
</gene>
<dbReference type="EMBL" id="BMXI01000012">
    <property type="protein sequence ID" value="GHC59107.1"/>
    <property type="molecule type" value="Genomic_DNA"/>
</dbReference>
<proteinExistence type="inferred from homology"/>
<keyword evidence="4" id="KW-0808">Transferase</keyword>
<dbReference type="Gene3D" id="3.30.70.1020">
    <property type="entry name" value="Trehalose-6-phosphate phosphatase related protein, domain 2"/>
    <property type="match status" value="1"/>
</dbReference>
<reference evidence="11" key="1">
    <citation type="journal article" date="2014" name="Int. J. Syst. Evol. Microbiol.">
        <title>Complete genome sequence of Corynebacterium casei LMG S-19264T (=DSM 44701T), isolated from a smear-ripened cheese.</title>
        <authorList>
            <consortium name="US DOE Joint Genome Institute (JGI-PGF)"/>
            <person name="Walter F."/>
            <person name="Albersmeier A."/>
            <person name="Kalinowski J."/>
            <person name="Ruckert C."/>
        </authorList>
    </citation>
    <scope>NUCLEOTIDE SEQUENCE</scope>
    <source>
        <strain evidence="11">KCTC 12988</strain>
    </source>
</reference>
<evidence type="ECO:0000256" key="2">
    <source>
        <dbReference type="ARBA" id="ARBA00008799"/>
    </source>
</evidence>
<keyword evidence="12" id="KW-1185">Reference proteome</keyword>
<evidence type="ECO:0000256" key="3">
    <source>
        <dbReference type="ARBA" id="ARBA00022676"/>
    </source>
</evidence>
<dbReference type="CDD" id="cd03788">
    <property type="entry name" value="GT20_TPS"/>
    <property type="match status" value="1"/>
</dbReference>
<dbReference type="GO" id="GO:0004805">
    <property type="term" value="F:trehalose-phosphatase activity"/>
    <property type="evidence" value="ECO:0007669"/>
    <property type="project" value="TreeGrafter"/>
</dbReference>
<comment type="catalytic activity">
    <reaction evidence="5">
        <text>ADP-alpha-D-glucose + sn-glycerol 3-phosphate = 2-O-(alpha-D-glucopyranosyl)-sn-glycerol 3-phosphate + ADP + H(+)</text>
        <dbReference type="Rhea" id="RHEA:12881"/>
        <dbReference type="ChEBI" id="CHEBI:15378"/>
        <dbReference type="ChEBI" id="CHEBI:57498"/>
        <dbReference type="ChEBI" id="CHEBI:57597"/>
        <dbReference type="ChEBI" id="CHEBI:87089"/>
        <dbReference type="ChEBI" id="CHEBI:456216"/>
        <dbReference type="EC" id="2.4.1.213"/>
    </reaction>
</comment>
<dbReference type="CDD" id="cd01627">
    <property type="entry name" value="HAD_TPP"/>
    <property type="match status" value="1"/>
</dbReference>
<dbReference type="RefSeq" id="WP_189570935.1">
    <property type="nucleotide sequence ID" value="NZ_BMXI01000012.1"/>
</dbReference>
<dbReference type="PANTHER" id="PTHR10788">
    <property type="entry name" value="TREHALOSE-6-PHOSPHATE SYNTHASE"/>
    <property type="match status" value="1"/>
</dbReference>
<dbReference type="Proteomes" id="UP000644507">
    <property type="component" value="Unassembled WGS sequence"/>
</dbReference>
<dbReference type="GO" id="GO:0003825">
    <property type="term" value="F:alpha,alpha-trehalose-phosphate synthase (UDP-forming) activity"/>
    <property type="evidence" value="ECO:0007669"/>
    <property type="project" value="TreeGrafter"/>
</dbReference>
<evidence type="ECO:0000256" key="8">
    <source>
        <dbReference type="ARBA" id="ARBA00066821"/>
    </source>
</evidence>
<evidence type="ECO:0000256" key="5">
    <source>
        <dbReference type="ARBA" id="ARBA00052754"/>
    </source>
</evidence>
<dbReference type="InterPro" id="IPR036412">
    <property type="entry name" value="HAD-like_sf"/>
</dbReference>
<dbReference type="NCBIfam" id="TIGR00685">
    <property type="entry name" value="T6PP"/>
    <property type="match status" value="1"/>
</dbReference>
<dbReference type="InterPro" id="IPR003337">
    <property type="entry name" value="Trehalose_PPase"/>
</dbReference>
<evidence type="ECO:0000313" key="11">
    <source>
        <dbReference type="EMBL" id="GHC59107.1"/>
    </source>
</evidence>
<dbReference type="InterPro" id="IPR001830">
    <property type="entry name" value="Glyco_trans_20"/>
</dbReference>
<name>A0A918TQS4_9BACT</name>
<dbReference type="NCBIfam" id="NF011071">
    <property type="entry name" value="PRK14501.1"/>
    <property type="match status" value="1"/>
</dbReference>
<dbReference type="Pfam" id="PF02358">
    <property type="entry name" value="Trehalose_PPase"/>
    <property type="match status" value="1"/>
</dbReference>
<dbReference type="Gene3D" id="3.40.50.1000">
    <property type="entry name" value="HAD superfamily/HAD-like"/>
    <property type="match status" value="1"/>
</dbReference>
<comment type="similarity">
    <text evidence="2">Belongs to the glycosyltransferase 20 family.</text>
</comment>
<dbReference type="GO" id="GO:0005992">
    <property type="term" value="P:trehalose biosynthetic process"/>
    <property type="evidence" value="ECO:0007669"/>
    <property type="project" value="InterPro"/>
</dbReference>
<evidence type="ECO:0000256" key="4">
    <source>
        <dbReference type="ARBA" id="ARBA00022679"/>
    </source>
</evidence>
<comment type="function">
    <text evidence="6">Involved in salt tolerance by producing GG-phosphate from ADP-glucose and glycerol-3-phosphate (G3P), an intermediate in the synthesis of the osmolyte glucosylglycerol (GG).</text>
</comment>
<dbReference type="GO" id="GO:0033828">
    <property type="term" value="F:glucosylglycerol-phosphate synthase activity"/>
    <property type="evidence" value="ECO:0007669"/>
    <property type="project" value="UniProtKB-EC"/>
</dbReference>
<dbReference type="PANTHER" id="PTHR10788:SF106">
    <property type="entry name" value="BCDNA.GH08860"/>
    <property type="match status" value="1"/>
</dbReference>
<protein>
    <recommendedName>
        <fullName evidence="9">Glucosylglycerol-phosphate synthase</fullName>
        <ecNumber evidence="8">2.4.1.213</ecNumber>
    </recommendedName>
    <alternativeName>
        <fullName evidence="10">Glucosyl-glycerol-phosphate synthase</fullName>
    </alternativeName>
</protein>
<comment type="pathway">
    <text evidence="7">Glycan metabolism; glucosylglycerol biosynthesis.</text>
</comment>
<dbReference type="InterPro" id="IPR006379">
    <property type="entry name" value="HAD-SF_hydro_IIB"/>
</dbReference>
<dbReference type="FunFam" id="3.40.50.2000:FF:000010">
    <property type="entry name" value="Alpha,alpha-trehalose-phosphate synthase"/>
    <property type="match status" value="1"/>
</dbReference>
<accession>A0A918TQS4</accession>
<dbReference type="NCBIfam" id="TIGR01484">
    <property type="entry name" value="HAD-SF-IIB"/>
    <property type="match status" value="1"/>
</dbReference>
<reference evidence="11" key="2">
    <citation type="submission" date="2020-09" db="EMBL/GenBank/DDBJ databases">
        <authorList>
            <person name="Sun Q."/>
            <person name="Kim S."/>
        </authorList>
    </citation>
    <scope>NUCLEOTIDE SEQUENCE</scope>
    <source>
        <strain evidence="11">KCTC 12988</strain>
    </source>
</reference>
<comment type="similarity">
    <text evidence="1">In the C-terminal section; belongs to the trehalose phosphatase family.</text>
</comment>
<dbReference type="SUPFAM" id="SSF56784">
    <property type="entry name" value="HAD-like"/>
    <property type="match status" value="1"/>
</dbReference>
<dbReference type="EC" id="2.4.1.213" evidence="8"/>
<sequence length="732" mass="82539">MKKRLLMVSNRLPVKIAADGTATRTAGGLASALEGAELENEQIWVGWPGGAEEEFDDPEAISKQLNEQNTWPVFLSQAELDGFYEGYANSTLWPILHYMVERAKFSQEWWDSYKAVNQKFADVILSIAQDGDMIWIHDYHLFLLPELLRGTNMNLRVGFFLHTPFCSSEVFRVLPHRAELLRGVLGADIIGFHTSSYLRHFRSTLLRVLGKESEMDSIWYGGREVRLLAAPIGHNHLGFQKCMEREDFGEIVAEHREELNGKRLVLSVERLDYTKGVPQKLTAIHRFLKDNPEWCDEVIFVLISVPSRQGVEEYDQLTEEVQRAVGAINGEFGSVGHSPVQFLHRGFPPADLAALYALSELCLVTPLRDGMNLVAKEFLDCQREEIAGRPGVLILSELAGAAEELSNAIQVNPHNTEEVADAIARALEMPDEERKFRIEAMQRRLRLRHSGPWAQSFVEDLEKVPAREQRVAVFEMVPLAKEIAERWRKGATVGLFLDYDGTLREFVDKPEDAIPDSELPPLLKSLGDTERLNVGIVSGRPPSFLEKHLGGLGLSLVGEHGYRWLNEGKGEWELFNPHVDTEWREQIREHLEQAALLTPGTHVEEKQSAVVWHYRKAEPEFGLWRARGLLDELTSMAANLPVTVHHGKKIVEVSSLQVSKGAAVDHLMKYWHTDVAFAAGDDQTDETMFSLVPDGADFYTVKVGAGTTRAKYRTDTSGVRVFLESLQHELSL</sequence>
<dbReference type="SUPFAM" id="SSF53756">
    <property type="entry name" value="UDP-Glycosyltransferase/glycogen phosphorylase"/>
    <property type="match status" value="1"/>
</dbReference>
<dbReference type="InterPro" id="IPR023214">
    <property type="entry name" value="HAD_sf"/>
</dbReference>
<evidence type="ECO:0000256" key="6">
    <source>
        <dbReference type="ARBA" id="ARBA00055920"/>
    </source>
</evidence>
<evidence type="ECO:0000313" key="12">
    <source>
        <dbReference type="Proteomes" id="UP000644507"/>
    </source>
</evidence>
<evidence type="ECO:0000256" key="10">
    <source>
        <dbReference type="ARBA" id="ARBA00080497"/>
    </source>
</evidence>
<dbReference type="AlphaFoldDB" id="A0A918TQS4"/>
<evidence type="ECO:0000256" key="7">
    <source>
        <dbReference type="ARBA" id="ARBA00060702"/>
    </source>
</evidence>
<dbReference type="Pfam" id="PF00982">
    <property type="entry name" value="Glyco_transf_20"/>
    <property type="match status" value="1"/>
</dbReference>
<evidence type="ECO:0000256" key="1">
    <source>
        <dbReference type="ARBA" id="ARBA00006330"/>
    </source>
</evidence>
<keyword evidence="3" id="KW-0328">Glycosyltransferase</keyword>
<evidence type="ECO:0000256" key="9">
    <source>
        <dbReference type="ARBA" id="ARBA00069974"/>
    </source>
</evidence>
<dbReference type="Gene3D" id="3.40.50.2000">
    <property type="entry name" value="Glycogen Phosphorylase B"/>
    <property type="match status" value="2"/>
</dbReference>
<dbReference type="GO" id="GO:0005829">
    <property type="term" value="C:cytosol"/>
    <property type="evidence" value="ECO:0007669"/>
    <property type="project" value="TreeGrafter"/>
</dbReference>